<reference evidence="1 2" key="1">
    <citation type="submission" date="2020-02" db="EMBL/GenBank/DDBJ databases">
        <authorList>
            <person name="Ferguson B K."/>
        </authorList>
    </citation>
    <scope>NUCLEOTIDE SEQUENCE [LARGE SCALE GENOMIC DNA]</scope>
</reference>
<dbReference type="EMBL" id="CADCXU010017088">
    <property type="protein sequence ID" value="CAB0006008.1"/>
    <property type="molecule type" value="Genomic_DNA"/>
</dbReference>
<evidence type="ECO:0008006" key="3">
    <source>
        <dbReference type="Google" id="ProtNLM"/>
    </source>
</evidence>
<evidence type="ECO:0000313" key="1">
    <source>
        <dbReference type="EMBL" id="CAB0006008.1"/>
    </source>
</evidence>
<gene>
    <name evidence="1" type="ORF">NTEN_LOCUS11485</name>
</gene>
<protein>
    <recommendedName>
        <fullName evidence="3">ABC transmembrane type-1 domain-containing protein</fullName>
    </recommendedName>
</protein>
<feature type="non-terminal residue" evidence="1">
    <location>
        <position position="79"/>
    </location>
</feature>
<sequence length="79" mass="8571">MNKRGELVCLILVLSRVVLTSQTILAMVGAGIVFTTIASKIGALIGNLIPLLNNLDSYEKVEVVSIKLEETVKQAEQIF</sequence>
<accession>A0A6H5GTB7</accession>
<dbReference type="AlphaFoldDB" id="A0A6H5GTB7"/>
<keyword evidence="2" id="KW-1185">Reference proteome</keyword>
<organism evidence="1 2">
    <name type="scientific">Nesidiocoris tenuis</name>
    <dbReference type="NCBI Taxonomy" id="355587"/>
    <lineage>
        <taxon>Eukaryota</taxon>
        <taxon>Metazoa</taxon>
        <taxon>Ecdysozoa</taxon>
        <taxon>Arthropoda</taxon>
        <taxon>Hexapoda</taxon>
        <taxon>Insecta</taxon>
        <taxon>Pterygota</taxon>
        <taxon>Neoptera</taxon>
        <taxon>Paraneoptera</taxon>
        <taxon>Hemiptera</taxon>
        <taxon>Heteroptera</taxon>
        <taxon>Panheteroptera</taxon>
        <taxon>Cimicomorpha</taxon>
        <taxon>Miridae</taxon>
        <taxon>Dicyphina</taxon>
        <taxon>Nesidiocoris</taxon>
    </lineage>
</organism>
<name>A0A6H5GTB7_9HEMI</name>
<proteinExistence type="predicted"/>
<evidence type="ECO:0000313" key="2">
    <source>
        <dbReference type="Proteomes" id="UP000479000"/>
    </source>
</evidence>
<dbReference type="Proteomes" id="UP000479000">
    <property type="component" value="Unassembled WGS sequence"/>
</dbReference>